<evidence type="ECO:0000313" key="7">
    <source>
        <dbReference type="Proteomes" id="UP000693738"/>
    </source>
</evidence>
<feature type="domain" description="Yippee" evidence="5">
    <location>
        <begin position="177"/>
        <end position="282"/>
    </location>
</feature>
<dbReference type="PANTHER" id="PTHR13848">
    <property type="entry name" value="PROTEIN YIPPEE-LIKE CG15309-RELATED"/>
    <property type="match status" value="1"/>
</dbReference>
<dbReference type="EMBL" id="CAJSTJ010000088">
    <property type="protein sequence ID" value="CAG7556136.1"/>
    <property type="molecule type" value="Genomic_DNA"/>
</dbReference>
<keyword evidence="3" id="KW-0862">Zinc</keyword>
<dbReference type="InterPro" id="IPR039058">
    <property type="entry name" value="Yippee_fam"/>
</dbReference>
<feature type="compositionally biased region" description="Low complexity" evidence="4">
    <location>
        <begin position="137"/>
        <end position="158"/>
    </location>
</feature>
<dbReference type="InterPro" id="IPR034751">
    <property type="entry name" value="Yippee"/>
</dbReference>
<feature type="region of interest" description="Disordered" evidence="4">
    <location>
        <begin position="133"/>
        <end position="178"/>
    </location>
</feature>
<evidence type="ECO:0000313" key="6">
    <source>
        <dbReference type="EMBL" id="CAG7556136.1"/>
    </source>
</evidence>
<feature type="region of interest" description="Disordered" evidence="4">
    <location>
        <begin position="61"/>
        <end position="96"/>
    </location>
</feature>
<comment type="caution">
    <text evidence="6">The sequence shown here is derived from an EMBL/GenBank/DDBJ whole genome shotgun (WGS) entry which is preliminary data.</text>
</comment>
<evidence type="ECO:0000256" key="2">
    <source>
        <dbReference type="ARBA" id="ARBA00022723"/>
    </source>
</evidence>
<evidence type="ECO:0000256" key="1">
    <source>
        <dbReference type="ARBA" id="ARBA00005613"/>
    </source>
</evidence>
<evidence type="ECO:0000256" key="4">
    <source>
        <dbReference type="SAM" id="MobiDB-lite"/>
    </source>
</evidence>
<evidence type="ECO:0000259" key="5">
    <source>
        <dbReference type="PROSITE" id="PS51792"/>
    </source>
</evidence>
<name>A0A8J2IFP3_FUSEQ</name>
<dbReference type="InterPro" id="IPR004910">
    <property type="entry name" value="Yippee/Mis18/Cereblon"/>
</dbReference>
<gene>
    <name evidence="6" type="ORF">FEQUK3_LOCUS1862</name>
</gene>
<proteinExistence type="inferred from homology"/>
<dbReference type="GO" id="GO:0046872">
    <property type="term" value="F:metal ion binding"/>
    <property type="evidence" value="ECO:0007669"/>
    <property type="project" value="UniProtKB-KW"/>
</dbReference>
<dbReference type="Pfam" id="PF03226">
    <property type="entry name" value="Yippee-Mis18"/>
    <property type="match status" value="1"/>
</dbReference>
<comment type="similarity">
    <text evidence="1">Belongs to the yippee family.</text>
</comment>
<keyword evidence="2" id="KW-0479">Metal-binding</keyword>
<reference evidence="6" key="1">
    <citation type="submission" date="2021-05" db="EMBL/GenBank/DDBJ databases">
        <authorList>
            <person name="Khan N."/>
        </authorList>
    </citation>
    <scope>NUCLEOTIDE SEQUENCE</scope>
</reference>
<sequence length="348" mass="38714">MKLPDHFVHRLQYSCLQIGRLGTASDIKQTYNSTSFRLQRLCCTPLVELWRLQWNVSPTPYQTPNPSIESSKKSPSEERACLHTSSKRQQPRRVPGIANITIAEMVRESGISATKPVFPNFLLPSIKLPFSGRRHSTSSSSAESAASSAVTTPASSPPNDGLLSKSGRGRLSRTSPNTLRCSTCSADIAFASQVISKGFTGRYGRAFLVAPPALPASQTLSNIRVGKSENRQLVTGWHVVADINCGACSSKLGWKYVDAKEQGQKYKVGKFILEMERVVTYRSWEDAIDEHDEETIMASKKGEEEVVEFDSDDDDECEDIFAGTWDPEVVEERRRRMMARRSQAESDE</sequence>
<dbReference type="PROSITE" id="PS51792">
    <property type="entry name" value="YIPPEE"/>
    <property type="match status" value="1"/>
</dbReference>
<protein>
    <recommendedName>
        <fullName evidence="5">Yippee domain-containing protein</fullName>
    </recommendedName>
</protein>
<feature type="compositionally biased region" description="Basic and acidic residues" evidence="4">
    <location>
        <begin position="70"/>
        <end position="81"/>
    </location>
</feature>
<dbReference type="Proteomes" id="UP000693738">
    <property type="component" value="Unassembled WGS sequence"/>
</dbReference>
<accession>A0A8J2IFP3</accession>
<evidence type="ECO:0000256" key="3">
    <source>
        <dbReference type="ARBA" id="ARBA00022833"/>
    </source>
</evidence>
<dbReference type="AlphaFoldDB" id="A0A8J2IFP3"/>
<organism evidence="6 7">
    <name type="scientific">Fusarium equiseti</name>
    <name type="common">Fusarium scirpi</name>
    <dbReference type="NCBI Taxonomy" id="61235"/>
    <lineage>
        <taxon>Eukaryota</taxon>
        <taxon>Fungi</taxon>
        <taxon>Dikarya</taxon>
        <taxon>Ascomycota</taxon>
        <taxon>Pezizomycotina</taxon>
        <taxon>Sordariomycetes</taxon>
        <taxon>Hypocreomycetidae</taxon>
        <taxon>Hypocreales</taxon>
        <taxon>Nectriaceae</taxon>
        <taxon>Fusarium</taxon>
        <taxon>Fusarium incarnatum-equiseti species complex</taxon>
    </lineage>
</organism>